<dbReference type="EMBL" id="JARJLG010000003">
    <property type="protein sequence ID" value="KAJ7782528.1"/>
    <property type="molecule type" value="Genomic_DNA"/>
</dbReference>
<organism evidence="1 2">
    <name type="scientific">Mycena maculata</name>
    <dbReference type="NCBI Taxonomy" id="230809"/>
    <lineage>
        <taxon>Eukaryota</taxon>
        <taxon>Fungi</taxon>
        <taxon>Dikarya</taxon>
        <taxon>Basidiomycota</taxon>
        <taxon>Agaricomycotina</taxon>
        <taxon>Agaricomycetes</taxon>
        <taxon>Agaricomycetidae</taxon>
        <taxon>Agaricales</taxon>
        <taxon>Marasmiineae</taxon>
        <taxon>Mycenaceae</taxon>
        <taxon>Mycena</taxon>
    </lineage>
</organism>
<gene>
    <name evidence="1" type="ORF">DFH07DRAFT_325234</name>
</gene>
<name>A0AAD7KC33_9AGAR</name>
<dbReference type="Proteomes" id="UP001215280">
    <property type="component" value="Unassembled WGS sequence"/>
</dbReference>
<evidence type="ECO:0000313" key="2">
    <source>
        <dbReference type="Proteomes" id="UP001215280"/>
    </source>
</evidence>
<accession>A0AAD7KC33</accession>
<evidence type="ECO:0000313" key="1">
    <source>
        <dbReference type="EMBL" id="KAJ7782528.1"/>
    </source>
</evidence>
<keyword evidence="2" id="KW-1185">Reference proteome</keyword>
<comment type="caution">
    <text evidence="1">The sequence shown here is derived from an EMBL/GenBank/DDBJ whole genome shotgun (WGS) entry which is preliminary data.</text>
</comment>
<sequence>MLHDLNASPVRKGPRLELPYELEREIFEFAAYAYPKYAPQLALVTSYVQTWVEAVIYETIVLGATSRKQELFWRTFSSRPAAFFSKNIRVLHLATGISYTQARKIITICTNLYSLTCWSNPLTSTEEFGALLSPSLRRLSVNASTIWSPTGSFIAPDLTHPVFARLTHLEIVNPPSWFDWAPLLDEDALPNLTHLAFGDLEAEHSARMVPFFAAALASAAPRLEMLIAVSRSEHFLCALEMADLKDARLFCLPSYHHPFSPKEYWDGVARREIQFWNRQDVVVPKGI</sequence>
<dbReference type="AlphaFoldDB" id="A0AAD7KC33"/>
<reference evidence="1" key="1">
    <citation type="submission" date="2023-03" db="EMBL/GenBank/DDBJ databases">
        <title>Massive genome expansion in bonnet fungi (Mycena s.s.) driven by repeated elements and novel gene families across ecological guilds.</title>
        <authorList>
            <consortium name="Lawrence Berkeley National Laboratory"/>
            <person name="Harder C.B."/>
            <person name="Miyauchi S."/>
            <person name="Viragh M."/>
            <person name="Kuo A."/>
            <person name="Thoen E."/>
            <person name="Andreopoulos B."/>
            <person name="Lu D."/>
            <person name="Skrede I."/>
            <person name="Drula E."/>
            <person name="Henrissat B."/>
            <person name="Morin E."/>
            <person name="Kohler A."/>
            <person name="Barry K."/>
            <person name="LaButti K."/>
            <person name="Morin E."/>
            <person name="Salamov A."/>
            <person name="Lipzen A."/>
            <person name="Mereny Z."/>
            <person name="Hegedus B."/>
            <person name="Baldrian P."/>
            <person name="Stursova M."/>
            <person name="Weitz H."/>
            <person name="Taylor A."/>
            <person name="Grigoriev I.V."/>
            <person name="Nagy L.G."/>
            <person name="Martin F."/>
            <person name="Kauserud H."/>
        </authorList>
    </citation>
    <scope>NUCLEOTIDE SEQUENCE</scope>
    <source>
        <strain evidence="1">CBHHK188m</strain>
    </source>
</reference>
<proteinExistence type="predicted"/>
<protein>
    <submittedName>
        <fullName evidence="1">Uncharacterized protein</fullName>
    </submittedName>
</protein>
<dbReference type="SUPFAM" id="SSF52047">
    <property type="entry name" value="RNI-like"/>
    <property type="match status" value="1"/>
</dbReference>